<dbReference type="OrthoDB" id="9790372at2"/>
<dbReference type="EMBL" id="FOGF01000029">
    <property type="protein sequence ID" value="SER25958.1"/>
    <property type="molecule type" value="Genomic_DNA"/>
</dbReference>
<protein>
    <recommendedName>
        <fullName evidence="4">DUF177 domain-containing protein</fullName>
    </recommendedName>
</protein>
<reference evidence="2 3" key="1">
    <citation type="submission" date="2016-10" db="EMBL/GenBank/DDBJ databases">
        <authorList>
            <person name="de Groot N.N."/>
        </authorList>
    </citation>
    <scope>NUCLEOTIDE SEQUENCE [LARGE SCALE GENOMIC DNA]</scope>
    <source>
        <strain evidence="2 3">DSM 15827</strain>
    </source>
</reference>
<dbReference type="RefSeq" id="WP_089747170.1">
    <property type="nucleotide sequence ID" value="NZ_FOGF01000029.1"/>
</dbReference>
<accession>A0A1H9MQN5</accession>
<proteinExistence type="predicted"/>
<evidence type="ECO:0008006" key="4">
    <source>
        <dbReference type="Google" id="ProtNLM"/>
    </source>
</evidence>
<sequence>MKISLKQLEAYQGEPRYFDEKLCVEDSLKLRDPEIISASPASLKGFFLYEGHSVIAQFTCTLDITLPSSRSLEPVVISLEIPIVERYVPETSSSFNDDDFSEIIIPLKDDWIDLQPAVEDHILLNLPLQVLSPEELENNQMPSGKDWEVVSEEQYRSQKQRHKEQSVDPRLAGLKSFFEKDETEE</sequence>
<gene>
    <name evidence="2" type="ORF">SAMN05421767_12911</name>
</gene>
<evidence type="ECO:0000313" key="3">
    <source>
        <dbReference type="Proteomes" id="UP000198556"/>
    </source>
</evidence>
<organism evidence="2 3">
    <name type="scientific">Granulicatella balaenopterae</name>
    <dbReference type="NCBI Taxonomy" id="137733"/>
    <lineage>
        <taxon>Bacteria</taxon>
        <taxon>Bacillati</taxon>
        <taxon>Bacillota</taxon>
        <taxon>Bacilli</taxon>
        <taxon>Lactobacillales</taxon>
        <taxon>Carnobacteriaceae</taxon>
        <taxon>Granulicatella</taxon>
    </lineage>
</organism>
<name>A0A1H9MQN5_9LACT</name>
<feature type="compositionally biased region" description="Basic and acidic residues" evidence="1">
    <location>
        <begin position="145"/>
        <end position="156"/>
    </location>
</feature>
<feature type="region of interest" description="Disordered" evidence="1">
    <location>
        <begin position="137"/>
        <end position="185"/>
    </location>
</feature>
<dbReference type="STRING" id="137733.SAMN05421767_12911"/>
<dbReference type="InterPro" id="IPR003772">
    <property type="entry name" value="YceD"/>
</dbReference>
<dbReference type="AlphaFoldDB" id="A0A1H9MQN5"/>
<keyword evidence="3" id="KW-1185">Reference proteome</keyword>
<evidence type="ECO:0000313" key="2">
    <source>
        <dbReference type="EMBL" id="SER25958.1"/>
    </source>
</evidence>
<evidence type="ECO:0000256" key="1">
    <source>
        <dbReference type="SAM" id="MobiDB-lite"/>
    </source>
</evidence>
<dbReference type="Pfam" id="PF02620">
    <property type="entry name" value="YceD"/>
    <property type="match status" value="1"/>
</dbReference>
<dbReference type="Proteomes" id="UP000198556">
    <property type="component" value="Unassembled WGS sequence"/>
</dbReference>